<dbReference type="GO" id="GO:0004864">
    <property type="term" value="F:protein phosphatase inhibitor activity"/>
    <property type="evidence" value="ECO:0007669"/>
    <property type="project" value="InterPro"/>
</dbReference>
<organism evidence="3 4">
    <name type="scientific">Coptis chinensis</name>
    <dbReference type="NCBI Taxonomy" id="261450"/>
    <lineage>
        <taxon>Eukaryota</taxon>
        <taxon>Viridiplantae</taxon>
        <taxon>Streptophyta</taxon>
        <taxon>Embryophyta</taxon>
        <taxon>Tracheophyta</taxon>
        <taxon>Spermatophyta</taxon>
        <taxon>Magnoliopsida</taxon>
        <taxon>Ranunculales</taxon>
        <taxon>Ranunculaceae</taxon>
        <taxon>Coptidoideae</taxon>
        <taxon>Coptis</taxon>
    </lineage>
</organism>
<name>A0A835HW60_9MAGN</name>
<gene>
    <name evidence="3" type="ORF">IFM89_024982</name>
</gene>
<dbReference type="SUPFAM" id="SSF55961">
    <property type="entry name" value="Bet v1-like"/>
    <property type="match status" value="1"/>
</dbReference>
<dbReference type="PANTHER" id="PTHR31213">
    <property type="entry name" value="OS08G0374000 PROTEIN-RELATED"/>
    <property type="match status" value="1"/>
</dbReference>
<dbReference type="OrthoDB" id="1879545at2759"/>
<evidence type="ECO:0000313" key="4">
    <source>
        <dbReference type="Proteomes" id="UP000631114"/>
    </source>
</evidence>
<dbReference type="FunFam" id="3.30.530.20:FF:000007">
    <property type="entry name" value="Major pollen allergen Bet v 1-A"/>
    <property type="match status" value="1"/>
</dbReference>
<reference evidence="3 4" key="1">
    <citation type="submission" date="2020-10" db="EMBL/GenBank/DDBJ databases">
        <title>The Coptis chinensis genome and diversification of protoberbering-type alkaloids.</title>
        <authorList>
            <person name="Wang B."/>
            <person name="Shu S."/>
            <person name="Song C."/>
            <person name="Liu Y."/>
        </authorList>
    </citation>
    <scope>NUCLEOTIDE SEQUENCE [LARGE SCALE GENOMIC DNA]</scope>
    <source>
        <strain evidence="3">HL-2020</strain>
        <tissue evidence="3">Leaf</tissue>
    </source>
</reference>
<dbReference type="InterPro" id="IPR000916">
    <property type="entry name" value="Bet_v_I/MLP"/>
</dbReference>
<accession>A0A835HW60</accession>
<dbReference type="GO" id="GO:0005737">
    <property type="term" value="C:cytoplasm"/>
    <property type="evidence" value="ECO:0007669"/>
    <property type="project" value="TreeGrafter"/>
</dbReference>
<dbReference type="GO" id="GO:0010427">
    <property type="term" value="F:abscisic acid binding"/>
    <property type="evidence" value="ECO:0007669"/>
    <property type="project" value="InterPro"/>
</dbReference>
<comment type="caution">
    <text evidence="3">The sequence shown here is derived from an EMBL/GenBank/DDBJ whole genome shotgun (WGS) entry which is preliminary data.</text>
</comment>
<dbReference type="InterPro" id="IPR023393">
    <property type="entry name" value="START-like_dom_sf"/>
</dbReference>
<evidence type="ECO:0000313" key="3">
    <source>
        <dbReference type="EMBL" id="KAF9606314.1"/>
    </source>
</evidence>
<dbReference type="Pfam" id="PF00407">
    <property type="entry name" value="Bet_v_1"/>
    <property type="match status" value="1"/>
</dbReference>
<dbReference type="Gene3D" id="3.30.530.20">
    <property type="match status" value="1"/>
</dbReference>
<dbReference type="CDD" id="cd07816">
    <property type="entry name" value="Bet_v1-like"/>
    <property type="match status" value="1"/>
</dbReference>
<evidence type="ECO:0000259" key="2">
    <source>
        <dbReference type="Pfam" id="PF00407"/>
    </source>
</evidence>
<sequence>MALSGFTVEFTSPVSATKLFNAGIIDGRNLGPKFMPQVIESFVILEGDGGVGTIQQFNFTDAMPIKYAKERVDILDKENLEYKYTLIERWSTWQESGMGQQPHYVGVR</sequence>
<protein>
    <recommendedName>
        <fullName evidence="2">Bet v I/Major latex protein domain-containing protein</fullName>
    </recommendedName>
</protein>
<dbReference type="InterPro" id="IPR050279">
    <property type="entry name" value="Plant_def-hormone_signal"/>
</dbReference>
<evidence type="ECO:0000256" key="1">
    <source>
        <dbReference type="ARBA" id="ARBA00009744"/>
    </source>
</evidence>
<dbReference type="GO" id="GO:0006952">
    <property type="term" value="P:defense response"/>
    <property type="evidence" value="ECO:0007669"/>
    <property type="project" value="InterPro"/>
</dbReference>
<dbReference type="EMBL" id="JADFTS010000005">
    <property type="protein sequence ID" value="KAF9606314.1"/>
    <property type="molecule type" value="Genomic_DNA"/>
</dbReference>
<dbReference type="PANTHER" id="PTHR31213:SF201">
    <property type="entry name" value="OS03G0300400 PROTEIN"/>
    <property type="match status" value="1"/>
</dbReference>
<proteinExistence type="inferred from homology"/>
<dbReference type="AlphaFoldDB" id="A0A835HW60"/>
<feature type="domain" description="Bet v I/Major latex protein" evidence="2">
    <location>
        <begin position="6"/>
        <end position="88"/>
    </location>
</feature>
<dbReference type="GO" id="GO:0009738">
    <property type="term" value="P:abscisic acid-activated signaling pathway"/>
    <property type="evidence" value="ECO:0007669"/>
    <property type="project" value="InterPro"/>
</dbReference>
<dbReference type="GO" id="GO:0038023">
    <property type="term" value="F:signaling receptor activity"/>
    <property type="evidence" value="ECO:0007669"/>
    <property type="project" value="InterPro"/>
</dbReference>
<keyword evidence="4" id="KW-1185">Reference proteome</keyword>
<comment type="similarity">
    <text evidence="1">Belongs to the BetVI family.</text>
</comment>
<dbReference type="GO" id="GO:0005634">
    <property type="term" value="C:nucleus"/>
    <property type="evidence" value="ECO:0007669"/>
    <property type="project" value="TreeGrafter"/>
</dbReference>
<dbReference type="Proteomes" id="UP000631114">
    <property type="component" value="Unassembled WGS sequence"/>
</dbReference>
<dbReference type="PRINTS" id="PR00634">
    <property type="entry name" value="BETALLERGEN"/>
</dbReference>
<dbReference type="InterPro" id="IPR024949">
    <property type="entry name" value="Bet_v_I_allergen"/>
</dbReference>